<dbReference type="STRING" id="56723.ENSLBEP00000023780"/>
<evidence type="ECO:0000256" key="10">
    <source>
        <dbReference type="ARBA" id="ARBA00023034"/>
    </source>
</evidence>
<evidence type="ECO:0000256" key="11">
    <source>
        <dbReference type="ARBA" id="ARBA00023136"/>
    </source>
</evidence>
<evidence type="ECO:0000313" key="18">
    <source>
        <dbReference type="Ensembl" id="ENSLBEP00000023780.1"/>
    </source>
</evidence>
<dbReference type="GO" id="GO:0006493">
    <property type="term" value="P:protein O-linked glycosylation"/>
    <property type="evidence" value="ECO:0007669"/>
    <property type="project" value="TreeGrafter"/>
</dbReference>
<keyword evidence="13" id="KW-0464">Manganese</keyword>
<dbReference type="InterPro" id="IPR002659">
    <property type="entry name" value="Glyco_trans_31"/>
</dbReference>
<evidence type="ECO:0000256" key="4">
    <source>
        <dbReference type="ARBA" id="ARBA00008661"/>
    </source>
</evidence>
<reference evidence="18" key="1">
    <citation type="submission" date="2025-08" db="UniProtKB">
        <authorList>
            <consortium name="Ensembl"/>
        </authorList>
    </citation>
    <scope>IDENTIFICATION</scope>
</reference>
<comment type="pathway">
    <text evidence="3">Protein modification; protein glycosylation.</text>
</comment>
<evidence type="ECO:0000256" key="15">
    <source>
        <dbReference type="ARBA" id="ARBA00065824"/>
    </source>
</evidence>
<evidence type="ECO:0000256" key="14">
    <source>
        <dbReference type="ARBA" id="ARBA00050470"/>
    </source>
</evidence>
<accession>A0A3Q3MSP5</accession>
<dbReference type="GO" id="GO:0016262">
    <property type="term" value="F:protein N-acetylglucosaminyltransferase activity"/>
    <property type="evidence" value="ECO:0007669"/>
    <property type="project" value="TreeGrafter"/>
</dbReference>
<evidence type="ECO:0000256" key="6">
    <source>
        <dbReference type="ARBA" id="ARBA00022679"/>
    </source>
</evidence>
<dbReference type="EC" id="2.4.1.-" evidence="16"/>
<dbReference type="Gene3D" id="3.90.550.50">
    <property type="match status" value="1"/>
</dbReference>
<evidence type="ECO:0000256" key="1">
    <source>
        <dbReference type="ARBA" id="ARBA00001936"/>
    </source>
</evidence>
<dbReference type="GO" id="GO:0030311">
    <property type="term" value="P:poly-N-acetyllactosamine biosynthetic process"/>
    <property type="evidence" value="ECO:0007669"/>
    <property type="project" value="TreeGrafter"/>
</dbReference>
<dbReference type="PANTHER" id="PTHR11214:SF87">
    <property type="entry name" value="UDP-GLCNAC:BETAGAL BETA-1,3-N-ACETYLGLUCOSAMINYLTRANSFERASE 8"/>
    <property type="match status" value="1"/>
</dbReference>
<dbReference type="GO" id="GO:0008532">
    <property type="term" value="F:N-acetyllactosaminide beta-1,3-N-acetylglucosaminyltransferase activity"/>
    <property type="evidence" value="ECO:0007669"/>
    <property type="project" value="UniProtKB-EC"/>
</dbReference>
<comment type="similarity">
    <text evidence="4 16">Belongs to the glycosyltransferase 31 family.</text>
</comment>
<comment type="subunit">
    <text evidence="15">Interacts with B3GNT8; this interaction greatly increases B3GNT2 catalytic activity, independently of B3GNT8 enzymatic activity.</text>
</comment>
<keyword evidence="17" id="KW-0732">Signal</keyword>
<dbReference type="AlphaFoldDB" id="A0A3Q3MSP5"/>
<keyword evidence="10 16" id="KW-0333">Golgi apparatus</keyword>
<protein>
    <recommendedName>
        <fullName evidence="16">Hexosyltransferase</fullName>
        <ecNumber evidence="16">2.4.1.-</ecNumber>
    </recommendedName>
</protein>
<evidence type="ECO:0000256" key="9">
    <source>
        <dbReference type="ARBA" id="ARBA00022989"/>
    </source>
</evidence>
<dbReference type="GeneTree" id="ENSGT00940000161895"/>
<feature type="signal peptide" evidence="17">
    <location>
        <begin position="1"/>
        <end position="16"/>
    </location>
</feature>
<keyword evidence="7" id="KW-0812">Transmembrane</keyword>
<evidence type="ECO:0000313" key="19">
    <source>
        <dbReference type="Proteomes" id="UP000261660"/>
    </source>
</evidence>
<dbReference type="PANTHER" id="PTHR11214">
    <property type="entry name" value="BETA-1,3-N-ACETYLGLUCOSAMINYLTRANSFERASE"/>
    <property type="match status" value="1"/>
</dbReference>
<sequence length="367" mass="41394">MHSHWLLVLLSAQVYCKYTTSKAIPPNAAYWNRLLYSTLVKLDKGENPLRQGSDWPRCMETNQELLRTNLHDFNSYPNLFQEFVQGMGCRTPPVLINQPKKCVSGSGVEGNPISLLFAIKSTPGHFEQRQAVRETWGREGLNSSGLSVHTVFLMGSPRVDDPDLSQLLSYEASLFKDILQWDFNESFLNLTLKMYVFLQWSLKYCPHVTFVFSGDDDVFVNTPLLLSFLQSLDSSKASTLYSGDVIKTASPIRNPQSKYNIPLSFYDGPYPAYVGGGGFLISGALLKPLYSVSHFIPFYPIDDVYTGMCFKALGVSPKAHTGFHTFDIKEGDRENLCVHKGLILTHKRSPQQTKKLWRGIHSPFLTC</sequence>
<evidence type="ECO:0000256" key="12">
    <source>
        <dbReference type="ARBA" id="ARBA00023180"/>
    </source>
</evidence>
<keyword evidence="8" id="KW-0735">Signal-anchor</keyword>
<reference evidence="18" key="2">
    <citation type="submission" date="2025-09" db="UniProtKB">
        <authorList>
            <consortium name="Ensembl"/>
        </authorList>
    </citation>
    <scope>IDENTIFICATION</scope>
</reference>
<feature type="chain" id="PRO_5018597762" description="Hexosyltransferase" evidence="17">
    <location>
        <begin position="17"/>
        <end position="367"/>
    </location>
</feature>
<dbReference type="Pfam" id="PF01762">
    <property type="entry name" value="Galactosyl_T"/>
    <property type="match status" value="1"/>
</dbReference>
<dbReference type="FunFam" id="3.90.550.50:FF:000010">
    <property type="entry name" value="Hexosyltransferase"/>
    <property type="match status" value="1"/>
</dbReference>
<name>A0A3Q3MSP5_9LABR</name>
<dbReference type="Proteomes" id="UP000261660">
    <property type="component" value="Unplaced"/>
</dbReference>
<dbReference type="GO" id="GO:0000139">
    <property type="term" value="C:Golgi membrane"/>
    <property type="evidence" value="ECO:0007669"/>
    <property type="project" value="UniProtKB-SubCell"/>
</dbReference>
<evidence type="ECO:0000256" key="16">
    <source>
        <dbReference type="RuleBase" id="RU363063"/>
    </source>
</evidence>
<keyword evidence="19" id="KW-1185">Reference proteome</keyword>
<organism evidence="18 19">
    <name type="scientific">Labrus bergylta</name>
    <name type="common">ballan wrasse</name>
    <dbReference type="NCBI Taxonomy" id="56723"/>
    <lineage>
        <taxon>Eukaryota</taxon>
        <taxon>Metazoa</taxon>
        <taxon>Chordata</taxon>
        <taxon>Craniata</taxon>
        <taxon>Vertebrata</taxon>
        <taxon>Euteleostomi</taxon>
        <taxon>Actinopterygii</taxon>
        <taxon>Neopterygii</taxon>
        <taxon>Teleostei</taxon>
        <taxon>Neoteleostei</taxon>
        <taxon>Acanthomorphata</taxon>
        <taxon>Eupercaria</taxon>
        <taxon>Labriformes</taxon>
        <taxon>Labridae</taxon>
        <taxon>Labrus</taxon>
    </lineage>
</organism>
<evidence type="ECO:0000256" key="3">
    <source>
        <dbReference type="ARBA" id="ARBA00004922"/>
    </source>
</evidence>
<comment type="subcellular location">
    <subcellularLocation>
        <location evidence="2 16">Golgi apparatus membrane</location>
        <topology evidence="2 16">Single-pass type II membrane protein</topology>
    </subcellularLocation>
</comment>
<dbReference type="InParanoid" id="A0A3Q3MSP5"/>
<keyword evidence="11" id="KW-0472">Membrane</keyword>
<keyword evidence="12" id="KW-0325">Glycoprotein</keyword>
<evidence type="ECO:0000256" key="7">
    <source>
        <dbReference type="ARBA" id="ARBA00022692"/>
    </source>
</evidence>
<comment type="cofactor">
    <cofactor evidence="1">
        <name>Mn(2+)</name>
        <dbReference type="ChEBI" id="CHEBI:29035"/>
    </cofactor>
</comment>
<evidence type="ECO:0000256" key="17">
    <source>
        <dbReference type="SAM" id="SignalP"/>
    </source>
</evidence>
<keyword evidence="9" id="KW-1133">Transmembrane helix</keyword>
<proteinExistence type="inferred from homology"/>
<keyword evidence="5 16" id="KW-0328">Glycosyltransferase</keyword>
<comment type="catalytic activity">
    <reaction evidence="14">
        <text>a beta-D-galactosyl-(1-&gt;4)-N-acetyl-beta-D-glucosaminyl derivative + UDP-N-acetyl-alpha-D-glucosamine = an N-acetyl-beta-D-glucosaminyl-(1-&gt;3)-beta-D-galactosyl-(1-&gt;4)-N-acetyl-beta-D-glucosaminyl derivative + UDP + H(+)</text>
        <dbReference type="Rhea" id="RHEA:14389"/>
        <dbReference type="ChEBI" id="CHEBI:15378"/>
        <dbReference type="ChEBI" id="CHEBI:57705"/>
        <dbReference type="ChEBI" id="CHEBI:58223"/>
        <dbReference type="ChEBI" id="CHEBI:133507"/>
        <dbReference type="ChEBI" id="CHEBI:134090"/>
        <dbReference type="EC" id="2.4.1.149"/>
    </reaction>
</comment>
<evidence type="ECO:0000256" key="2">
    <source>
        <dbReference type="ARBA" id="ARBA00004323"/>
    </source>
</evidence>
<evidence type="ECO:0000256" key="8">
    <source>
        <dbReference type="ARBA" id="ARBA00022968"/>
    </source>
</evidence>
<keyword evidence="6" id="KW-0808">Transferase</keyword>
<evidence type="ECO:0000256" key="13">
    <source>
        <dbReference type="ARBA" id="ARBA00023211"/>
    </source>
</evidence>
<dbReference type="Ensembl" id="ENSLBET00000025022.1">
    <property type="protein sequence ID" value="ENSLBEP00000023780.1"/>
    <property type="gene ID" value="ENSLBEG00000018247.1"/>
</dbReference>
<evidence type="ECO:0000256" key="5">
    <source>
        <dbReference type="ARBA" id="ARBA00022676"/>
    </source>
</evidence>